<gene>
    <name evidence="2" type="ORF">FVE85_7407</name>
</gene>
<accession>A0A5J4Z9X6</accession>
<feature type="compositionally biased region" description="Polar residues" evidence="1">
    <location>
        <begin position="137"/>
        <end position="167"/>
    </location>
</feature>
<protein>
    <submittedName>
        <fullName evidence="2">Uncharacterized protein</fullName>
    </submittedName>
</protein>
<comment type="caution">
    <text evidence="2">The sequence shown here is derived from an EMBL/GenBank/DDBJ whole genome shotgun (WGS) entry which is preliminary data.</text>
</comment>
<dbReference type="AlphaFoldDB" id="A0A5J4Z9X6"/>
<evidence type="ECO:0000313" key="3">
    <source>
        <dbReference type="Proteomes" id="UP000324585"/>
    </source>
</evidence>
<dbReference type="EMBL" id="VRMN01000001">
    <property type="protein sequence ID" value="KAA8499822.1"/>
    <property type="molecule type" value="Genomic_DNA"/>
</dbReference>
<reference evidence="3" key="1">
    <citation type="journal article" date="2019" name="Nat. Commun.">
        <title>Expansion of phycobilisome linker gene families in mesophilic red algae.</title>
        <authorList>
            <person name="Lee J."/>
            <person name="Kim D."/>
            <person name="Bhattacharya D."/>
            <person name="Yoon H.S."/>
        </authorList>
    </citation>
    <scope>NUCLEOTIDE SEQUENCE [LARGE SCALE GENOMIC DNA]</scope>
    <source>
        <strain evidence="3">CCMP 1328</strain>
    </source>
</reference>
<evidence type="ECO:0000313" key="2">
    <source>
        <dbReference type="EMBL" id="KAA8499822.1"/>
    </source>
</evidence>
<keyword evidence="3" id="KW-1185">Reference proteome</keyword>
<feature type="region of interest" description="Disordered" evidence="1">
    <location>
        <begin position="26"/>
        <end position="176"/>
    </location>
</feature>
<feature type="compositionally biased region" description="Low complexity" evidence="1">
    <location>
        <begin position="65"/>
        <end position="92"/>
    </location>
</feature>
<name>A0A5J4Z9X6_PORPP</name>
<sequence length="415" mass="44711">MEEPLVKDEKIVPAVYKAGPISSPAAVVRSLGPPLGQVGPAKLASADRRAASHDVVPSSHQKENAVAAPATASGAAAPSAAPVDAPASGAAASRKRDAKLRTPSPGSSVSSSIGAPTSAVTGRDVAKTKNAAGARSGSATADSKPSSNRPVRTSAQQVVPQSHNQMEPNRKRSLAERSMQVCLNGKRRTSTPKRTHMRLPLVPEDVDDLSSDEELEFQDFVTKIFEPKYVREEQYPSWPADGRHGGGTAIIHSQVESSEIPFWNLQHRKLIGVQLEEHSRTSDLKAICGKTGSSDACASQDTGAQYSQWNESYPFRLFYNGSELPLELINHSISLAVASSGTEKGFHDGSMHRAARLRARTATGRKKPEAWGNEPRDNISKRFQTHPCRKGWLKCVQCEHDVWPPNRSKHICASS</sequence>
<feature type="compositionally biased region" description="Low complexity" evidence="1">
    <location>
        <begin position="102"/>
        <end position="119"/>
    </location>
</feature>
<evidence type="ECO:0000256" key="1">
    <source>
        <dbReference type="SAM" id="MobiDB-lite"/>
    </source>
</evidence>
<dbReference type="Proteomes" id="UP000324585">
    <property type="component" value="Unassembled WGS sequence"/>
</dbReference>
<organism evidence="2 3">
    <name type="scientific">Porphyridium purpureum</name>
    <name type="common">Red alga</name>
    <name type="synonym">Porphyridium cruentum</name>
    <dbReference type="NCBI Taxonomy" id="35688"/>
    <lineage>
        <taxon>Eukaryota</taxon>
        <taxon>Rhodophyta</taxon>
        <taxon>Bangiophyceae</taxon>
        <taxon>Porphyridiales</taxon>
        <taxon>Porphyridiaceae</taxon>
        <taxon>Porphyridium</taxon>
    </lineage>
</organism>
<proteinExistence type="predicted"/>